<evidence type="ECO:0000313" key="1">
    <source>
        <dbReference type="EMBL" id="PIA13657.1"/>
    </source>
</evidence>
<sequence>MEPIREWEPNPVEYFGLECIARVYLPDKDPEEYTISPNDCTYLGAKKVIESKYSTTKCLYPRGIDSKSVIPIYEDGKQKLLFPFRKEDGIPVLRYSKDGGETAKPLKDENTRFPPNAKGLRRVLPFTLEGNDLCDLQSMENDQLLRKLVWCIGSDQLRSPISVEYPQLQV</sequence>
<evidence type="ECO:0000313" key="2">
    <source>
        <dbReference type="Proteomes" id="UP000242474"/>
    </source>
</evidence>
<dbReference type="EMBL" id="KZ303529">
    <property type="protein sequence ID" value="PIA13657.1"/>
    <property type="molecule type" value="Genomic_DNA"/>
</dbReference>
<proteinExistence type="predicted"/>
<accession>A0A2G5B4K5</accession>
<gene>
    <name evidence="1" type="ORF">COEREDRAFT_89409</name>
</gene>
<name>A0A2G5B4K5_COERN</name>
<dbReference type="Proteomes" id="UP000242474">
    <property type="component" value="Unassembled WGS sequence"/>
</dbReference>
<keyword evidence="2" id="KW-1185">Reference proteome</keyword>
<protein>
    <submittedName>
        <fullName evidence="1">Uncharacterized protein</fullName>
    </submittedName>
</protein>
<dbReference type="AlphaFoldDB" id="A0A2G5B4K5"/>
<reference evidence="1 2" key="1">
    <citation type="journal article" date="2015" name="Genome Biol. Evol.">
        <title>Phylogenomic analyses indicate that early fungi evolved digesting cell walls of algal ancestors of land plants.</title>
        <authorList>
            <person name="Chang Y."/>
            <person name="Wang S."/>
            <person name="Sekimoto S."/>
            <person name="Aerts A.L."/>
            <person name="Choi C."/>
            <person name="Clum A."/>
            <person name="LaButti K.M."/>
            <person name="Lindquist E.A."/>
            <person name="Yee Ngan C."/>
            <person name="Ohm R.A."/>
            <person name="Salamov A.A."/>
            <person name="Grigoriev I.V."/>
            <person name="Spatafora J.W."/>
            <person name="Berbee M.L."/>
        </authorList>
    </citation>
    <scope>NUCLEOTIDE SEQUENCE [LARGE SCALE GENOMIC DNA]</scope>
    <source>
        <strain evidence="1 2">NRRL 1564</strain>
    </source>
</reference>
<organism evidence="1 2">
    <name type="scientific">Coemansia reversa (strain ATCC 12441 / NRRL 1564)</name>
    <dbReference type="NCBI Taxonomy" id="763665"/>
    <lineage>
        <taxon>Eukaryota</taxon>
        <taxon>Fungi</taxon>
        <taxon>Fungi incertae sedis</taxon>
        <taxon>Zoopagomycota</taxon>
        <taxon>Kickxellomycotina</taxon>
        <taxon>Kickxellomycetes</taxon>
        <taxon>Kickxellales</taxon>
        <taxon>Kickxellaceae</taxon>
        <taxon>Coemansia</taxon>
    </lineage>
</organism>